<dbReference type="eggNOG" id="ENOG502QRDM">
    <property type="taxonomic scope" value="Eukaryota"/>
</dbReference>
<evidence type="ECO:0000256" key="5">
    <source>
        <dbReference type="SAM" id="MobiDB-lite"/>
    </source>
</evidence>
<feature type="compositionally biased region" description="Low complexity" evidence="5">
    <location>
        <begin position="540"/>
        <end position="569"/>
    </location>
</feature>
<dbReference type="GeneID" id="9616991"/>
<dbReference type="OrthoDB" id="431980at2759"/>
<feature type="domain" description="Mechanosensitive ion channel MscS" evidence="6">
    <location>
        <begin position="336"/>
        <end position="406"/>
    </location>
</feature>
<evidence type="ECO:0000256" key="4">
    <source>
        <dbReference type="ARBA" id="ARBA00023136"/>
    </source>
</evidence>
<evidence type="ECO:0000259" key="6">
    <source>
        <dbReference type="Pfam" id="PF00924"/>
    </source>
</evidence>
<dbReference type="GO" id="GO:0055085">
    <property type="term" value="P:transmembrane transport"/>
    <property type="evidence" value="ECO:0007669"/>
    <property type="project" value="InterPro"/>
</dbReference>
<dbReference type="Pfam" id="PF00924">
    <property type="entry name" value="MS_channel_2nd"/>
    <property type="match status" value="1"/>
</dbReference>
<dbReference type="Gene3D" id="2.30.30.60">
    <property type="match status" value="1"/>
</dbReference>
<organism evidence="8">
    <name type="scientific">Volvox carteri f. nagariensis</name>
    <dbReference type="NCBI Taxonomy" id="3068"/>
    <lineage>
        <taxon>Eukaryota</taxon>
        <taxon>Viridiplantae</taxon>
        <taxon>Chlorophyta</taxon>
        <taxon>core chlorophytes</taxon>
        <taxon>Chlorophyceae</taxon>
        <taxon>CS clade</taxon>
        <taxon>Chlamydomonadales</taxon>
        <taxon>Volvocaceae</taxon>
        <taxon>Volvox</taxon>
    </lineage>
</organism>
<dbReference type="RefSeq" id="XP_002953978.1">
    <property type="nucleotide sequence ID" value="XM_002953932.1"/>
</dbReference>
<keyword evidence="2" id="KW-0812">Transmembrane</keyword>
<reference evidence="7 8" key="1">
    <citation type="journal article" date="2010" name="Science">
        <title>Genomic analysis of organismal complexity in the multicellular green alga Volvox carteri.</title>
        <authorList>
            <person name="Prochnik S.E."/>
            <person name="Umen J."/>
            <person name="Nedelcu A.M."/>
            <person name="Hallmann A."/>
            <person name="Miller S.M."/>
            <person name="Nishii I."/>
            <person name="Ferris P."/>
            <person name="Kuo A."/>
            <person name="Mitros T."/>
            <person name="Fritz-Laylin L.K."/>
            <person name="Hellsten U."/>
            <person name="Chapman J."/>
            <person name="Simakov O."/>
            <person name="Rensing S.A."/>
            <person name="Terry A."/>
            <person name="Pangilinan J."/>
            <person name="Kapitonov V."/>
            <person name="Jurka J."/>
            <person name="Salamov A."/>
            <person name="Shapiro H."/>
            <person name="Schmutz J."/>
            <person name="Grimwood J."/>
            <person name="Lindquist E."/>
            <person name="Lucas S."/>
            <person name="Grigoriev I.V."/>
            <person name="Schmitt R."/>
            <person name="Kirk D."/>
            <person name="Rokhsar D.S."/>
        </authorList>
    </citation>
    <scope>NUCLEOTIDE SEQUENCE [LARGE SCALE GENOMIC DNA]</scope>
    <source>
        <strain evidence="8">f. Nagariensis / Eve</strain>
    </source>
</reference>
<keyword evidence="3" id="KW-1133">Transmembrane helix</keyword>
<dbReference type="InterPro" id="IPR010920">
    <property type="entry name" value="LSM_dom_sf"/>
</dbReference>
<dbReference type="Proteomes" id="UP000001058">
    <property type="component" value="Unassembled WGS sequence"/>
</dbReference>
<keyword evidence="4" id="KW-0472">Membrane</keyword>
<dbReference type="STRING" id="3068.D8U5I7"/>
<dbReference type="InParanoid" id="D8U5I7"/>
<comment type="subcellular location">
    <subcellularLocation>
        <location evidence="1">Membrane</location>
    </subcellularLocation>
</comment>
<dbReference type="InterPro" id="IPR006685">
    <property type="entry name" value="MscS_channel_2nd"/>
</dbReference>
<dbReference type="SUPFAM" id="SSF50182">
    <property type="entry name" value="Sm-like ribonucleoproteins"/>
    <property type="match status" value="1"/>
</dbReference>
<evidence type="ECO:0000256" key="2">
    <source>
        <dbReference type="ARBA" id="ARBA00022692"/>
    </source>
</evidence>
<dbReference type="Gene3D" id="1.10.287.1260">
    <property type="match status" value="1"/>
</dbReference>
<dbReference type="PANTHER" id="PTHR30566">
    <property type="entry name" value="YNAI-RELATED MECHANOSENSITIVE ION CHANNEL"/>
    <property type="match status" value="1"/>
</dbReference>
<dbReference type="AlphaFoldDB" id="D8U5I7"/>
<proteinExistence type="predicted"/>
<feature type="region of interest" description="Disordered" evidence="5">
    <location>
        <begin position="515"/>
        <end position="576"/>
    </location>
</feature>
<name>D8U5I7_VOLCA</name>
<evidence type="ECO:0000313" key="8">
    <source>
        <dbReference type="Proteomes" id="UP000001058"/>
    </source>
</evidence>
<dbReference type="KEGG" id="vcn:VOLCADRAFT_94708"/>
<evidence type="ECO:0000313" key="7">
    <source>
        <dbReference type="EMBL" id="EFJ45007.1"/>
    </source>
</evidence>
<keyword evidence="8" id="KW-1185">Reference proteome</keyword>
<evidence type="ECO:0000256" key="1">
    <source>
        <dbReference type="ARBA" id="ARBA00004370"/>
    </source>
</evidence>
<dbReference type="PANTHER" id="PTHR30566:SF5">
    <property type="entry name" value="MECHANOSENSITIVE ION CHANNEL PROTEIN 1, MITOCHONDRIAL-RELATED"/>
    <property type="match status" value="1"/>
</dbReference>
<gene>
    <name evidence="7" type="primary">msc2</name>
    <name evidence="7" type="ORF">VOLCADRAFT_94708</name>
</gene>
<sequence>MAGQSYRRCQLLTPSIIFHPRWRNGRCRADPTDPRAAIEAWKAPHNLQFLLPLDSQTVPPDPAVLALEQPPGAALSYVLREVLLNVALPLLALWLLQRWLGQIEERTEKVGTSTAAQSNESGAVSGHGGASLPLSRQLAGLLPVAATAPSRAALALLTATHVARSVANIVQGLAERALLAAGGPGPDDLYRLLSHSRAGQLLHSFKAALVCVDQGLMLFYQVALVVFGCWALLRWKEVAVSRFLVRRQETAQGRQELERIITPINTPKPSLAYISQSYAFSSPLCPVIAVDLCRAMLKTQCRAAMLVVQLLGLDVRPLLLLTGWSSVVAGLASQQLLSNAVSGVQMYLDRPFQVGDTIAVLSGITTYEGEVVDIAALRTHVALEDGSTVAIPNRSLADMIITNKSRSSRREWASGGGMWEIGKEPGIGARDELRIRLRPPDYGGSLYSELEDLRRQVIDSRAVEEDGPLAPRVDVLGFSDHGVELMLRCRLRNPAKVASSAASGSLAAAASSALPVEGPSASGGVTVHVGSGTGGGSDGPEGSVGASARGASSSSSGSGSAPAFGGPRAVGTGEDARQSLRQQLMLALGPWLHARNGTLVAV</sequence>
<evidence type="ECO:0000256" key="3">
    <source>
        <dbReference type="ARBA" id="ARBA00022989"/>
    </source>
</evidence>
<protein>
    <submittedName>
        <fullName evidence="7">Mechanosensitive ion channel</fullName>
    </submittedName>
</protein>
<dbReference type="InterPro" id="IPR023408">
    <property type="entry name" value="MscS_beta-dom_sf"/>
</dbReference>
<dbReference type="EMBL" id="GL378360">
    <property type="protein sequence ID" value="EFJ45007.1"/>
    <property type="molecule type" value="Genomic_DNA"/>
</dbReference>
<accession>D8U5I7</accession>
<dbReference type="GO" id="GO:0016020">
    <property type="term" value="C:membrane"/>
    <property type="evidence" value="ECO:0007669"/>
    <property type="project" value="UniProtKB-SubCell"/>
</dbReference>